<gene>
    <name evidence="4" type="ORF">E1N52_36160</name>
</gene>
<dbReference type="PANTHER" id="PTHR22946:SF9">
    <property type="entry name" value="POLYKETIDE TRANSFERASE AF380"/>
    <property type="match status" value="1"/>
</dbReference>
<name>A0A4R5L6A9_9BURK</name>
<keyword evidence="1" id="KW-0378">Hydrolase</keyword>
<dbReference type="InterPro" id="IPR000383">
    <property type="entry name" value="Xaa-Pro-like_dom"/>
</dbReference>
<dbReference type="InterPro" id="IPR029058">
    <property type="entry name" value="AB_hydrolase_fold"/>
</dbReference>
<dbReference type="AlphaFoldDB" id="A0A4R5L6A9"/>
<dbReference type="Gene3D" id="3.40.50.1820">
    <property type="entry name" value="alpha/beta hydrolase"/>
    <property type="match status" value="1"/>
</dbReference>
<dbReference type="Pfam" id="PF02129">
    <property type="entry name" value="Peptidase_S15"/>
    <property type="match status" value="1"/>
</dbReference>
<protein>
    <recommendedName>
        <fullName evidence="3">Xaa-Pro dipeptidyl-peptidase-like domain-containing protein</fullName>
    </recommendedName>
</protein>
<proteinExistence type="predicted"/>
<comment type="caution">
    <text evidence="4">The sequence shown here is derived from an EMBL/GenBank/DDBJ whole genome shotgun (WGS) entry which is preliminary data.</text>
</comment>
<evidence type="ECO:0000259" key="3">
    <source>
        <dbReference type="Pfam" id="PF02129"/>
    </source>
</evidence>
<dbReference type="SUPFAM" id="SSF53474">
    <property type="entry name" value="alpha/beta-Hydrolases"/>
    <property type="match status" value="1"/>
</dbReference>
<evidence type="ECO:0000313" key="4">
    <source>
        <dbReference type="EMBL" id="TDG03184.1"/>
    </source>
</evidence>
<sequence>MPLRLKFSLSFLLGAFVLLSLLPQAAWAADRSAVEPEAPLNEKVVRVPVQTSPLVTLEVTVYMPAHSAGGGSFPLALINHGASHDPMNAPRVGDEFIVWYFLSRGYAVAMPMMRGYAHSWGHLTPHGCDVLAIGTDAAKDIRKVLDYVKDMPGIDATHIVVAGKSMGGWNTLVFGAQNPADVKGLLNFAGGVKEGDCSKPDESLITAAGELGAHTRVPSIWFYGDNDQIFSSATWKGMYAHYTGAGGHAQLVDYGSFQQDAHAMTASGAGLPLWIAKADAFLASIGMPGSEVNQEYLPHPELQASGYARINDLNAVPYLSALQKAKLYASYLAAPLPKALAIGSTNGTWASGGFDAARSAMQQCWKISQYCQLYAVDNTVVWPRQESAPPTTNFASLQDVDAVPYLHADGRQAYTHYLTARRPRAFAIARDGGWGQASGIDSINAALLQCASGHEECRVYSVDGDVVWATK</sequence>
<dbReference type="PANTHER" id="PTHR22946">
    <property type="entry name" value="DIENELACTONE HYDROLASE DOMAIN-CONTAINING PROTEIN-RELATED"/>
    <property type="match status" value="1"/>
</dbReference>
<evidence type="ECO:0000313" key="5">
    <source>
        <dbReference type="Proteomes" id="UP000295606"/>
    </source>
</evidence>
<keyword evidence="2" id="KW-0732">Signal</keyword>
<reference evidence="4 5" key="1">
    <citation type="submission" date="2019-03" db="EMBL/GenBank/DDBJ databases">
        <title>Paraburkholderia sp. isolated from native Mimosa gymnas in Guartela State Park, Brazil.</title>
        <authorList>
            <person name="Paulitsch F."/>
            <person name="Hungria M."/>
            <person name="Delamuta J.R.M."/>
            <person name="Ribeiro R.A."/>
            <person name="Dall'Agnol R."/>
            <person name="Silva J.S.B."/>
        </authorList>
    </citation>
    <scope>NUCLEOTIDE SEQUENCE [LARGE SCALE GENOMIC DNA]</scope>
    <source>
        <strain evidence="4 5">CNPSo 3008</strain>
    </source>
</reference>
<dbReference type="OrthoDB" id="8564128at2"/>
<organism evidence="4 5">
    <name type="scientific">Paraburkholderia guartelaensis</name>
    <dbReference type="NCBI Taxonomy" id="2546446"/>
    <lineage>
        <taxon>Bacteria</taxon>
        <taxon>Pseudomonadati</taxon>
        <taxon>Pseudomonadota</taxon>
        <taxon>Betaproteobacteria</taxon>
        <taxon>Burkholderiales</taxon>
        <taxon>Burkholderiaceae</taxon>
        <taxon>Paraburkholderia</taxon>
    </lineage>
</organism>
<accession>A0A4R5L6A9</accession>
<dbReference type="RefSeq" id="WP_133188852.1">
    <property type="nucleotide sequence ID" value="NZ_SMOD01000045.1"/>
</dbReference>
<evidence type="ECO:0000256" key="2">
    <source>
        <dbReference type="SAM" id="SignalP"/>
    </source>
</evidence>
<evidence type="ECO:0000256" key="1">
    <source>
        <dbReference type="ARBA" id="ARBA00022801"/>
    </source>
</evidence>
<feature type="domain" description="Xaa-Pro dipeptidyl-peptidase-like" evidence="3">
    <location>
        <begin position="55"/>
        <end position="187"/>
    </location>
</feature>
<dbReference type="GO" id="GO:0052689">
    <property type="term" value="F:carboxylic ester hydrolase activity"/>
    <property type="evidence" value="ECO:0007669"/>
    <property type="project" value="UniProtKB-ARBA"/>
</dbReference>
<feature type="chain" id="PRO_5020936515" description="Xaa-Pro dipeptidyl-peptidase-like domain-containing protein" evidence="2">
    <location>
        <begin position="29"/>
        <end position="471"/>
    </location>
</feature>
<dbReference type="Proteomes" id="UP000295606">
    <property type="component" value="Unassembled WGS sequence"/>
</dbReference>
<dbReference type="EMBL" id="SMOD01000045">
    <property type="protein sequence ID" value="TDG03184.1"/>
    <property type="molecule type" value="Genomic_DNA"/>
</dbReference>
<feature type="signal peptide" evidence="2">
    <location>
        <begin position="1"/>
        <end position="28"/>
    </location>
</feature>
<dbReference type="InterPro" id="IPR050261">
    <property type="entry name" value="FrsA_esterase"/>
</dbReference>